<dbReference type="InterPro" id="IPR011011">
    <property type="entry name" value="Znf_FYVE_PHD"/>
</dbReference>
<dbReference type="SMART" id="SM00249">
    <property type="entry name" value="PHD"/>
    <property type="match status" value="1"/>
</dbReference>
<feature type="compositionally biased region" description="Polar residues" evidence="5">
    <location>
        <begin position="1488"/>
        <end position="1507"/>
    </location>
</feature>
<keyword evidence="1" id="KW-0479">Metal-binding</keyword>
<dbReference type="PROSITE" id="PS50016">
    <property type="entry name" value="ZF_PHD_2"/>
    <property type="match status" value="1"/>
</dbReference>
<dbReference type="InterPro" id="IPR013083">
    <property type="entry name" value="Znf_RING/FYVE/PHD"/>
</dbReference>
<feature type="compositionally biased region" description="Basic and acidic residues" evidence="5">
    <location>
        <begin position="640"/>
        <end position="651"/>
    </location>
</feature>
<dbReference type="SUPFAM" id="SSF57903">
    <property type="entry name" value="FYVE/PHD zinc finger"/>
    <property type="match status" value="1"/>
</dbReference>
<reference evidence="8 9" key="1">
    <citation type="submission" date="2017-03" db="EMBL/GenBank/DDBJ databases">
        <title>Genome of the blue death feigning beetle - Asbolus verrucosus.</title>
        <authorList>
            <person name="Rider S.D."/>
        </authorList>
    </citation>
    <scope>NUCLEOTIDE SEQUENCE [LARGE SCALE GENOMIC DNA]</scope>
    <source>
        <strain evidence="8">Butters</strain>
        <tissue evidence="8">Head and leg muscle</tissue>
    </source>
</reference>
<dbReference type="Proteomes" id="UP000292052">
    <property type="component" value="Unassembled WGS sequence"/>
</dbReference>
<sequence length="1907" mass="214751">MSDDSDSGPQSKHKRKIRRLEDSSSSSNSAHSSPVVTTSRRKKTRFIKDDSDSDSGSSIELPKPKRKTIPRVASDAESDSSGSVIIKRAKRPARVVSDSDSDSEDSDHGFEGSSSSQWETDFSDTEAPKLNTAKVQDTGVDSDSSDGQSEKCPICLISLTTQEIGTPESCDHVFCVECIQEWSKNMNTCPVDRQEYQMILVRKNINGSIYKQIPIQPPNPQNEVDIVEDPTFCEICGQSDREDRMLLCDGCDLGFHLECLNPPLLDVPTGAWFCNDCSPEDLVDPEIELYELQLLLDDANDLGRPRGNRRIASSRLVPRTRQSERVRRRIVNNRNQMVNTPEQVPNDSPQAVSSTTSRPNRRNRRKRKRKPRYRLVYKIDEATGETIAVKERVKKRRKKKRQRLPRPPKTVKKRLALQLGICAPRNVPQNLPDVRVQTQVSNIQMQRFQAGIPTLHLFGHRDELDYFSESENEIDSAGVIARRAPNRMDVATFRRARVKAVSLQNSVSSSSDILDSILDSQTKFHSKSTKFSLGKDGKVTMEESNRSDRLEFDNYEQLLRRRPTTYSNNSTRDSVPSSSGRRNDYQSNSSSLVHSNSGPTSTVETSSATGMSVGSNQEQFNSPQDYTQTNLCTIYDVNLDDNKDKPKKNDDVSESNTPRSGTPASESEIDIYSDIETVSTSKVDESDFKISSPLPAINTPNTGTDDENNDSEPDMVIDTEKANPEPEESTKEETTVTSTVDSNTELTPTPQSVTSTFEIQSQAVQSSNQLFDDKNIQNKEDDEDSEDGCPNFSIYSKESITMAKNTDITLGTAENEVQQTNQVGEISSSPAVNEPTDIPNASGMVETKGDSPKTPPKKKITISTGLYSDSEDETIVKKGIGNSFGISDIRNMTEDISEEERSYTPCLDERAPLFREGIEGLETEMISDEDRNDFDESHDLKTVSDGDALEINAKESELDFTRPEDYEEGEIVDKSKTKKTEEPKKVKEDSKKPPKKKDEGDKSGNKENESQNSNTKDSSGFKKLSKNNKERNYREKDRERSRSRDKKDKDKKDKKKEKRKEIERYDVRALIAEKPRRMKDKFGRDVRRSASRSKTRSPTPRRSVSRNRRSPSKNRRSVSKTRRSLSKRRSLSRERNRKKRRRSRRRSLSRSKSRSVERKRSRSKTKKRRRSPSRERRRKSRERSKGKSKKHRSRSRHRSRSLTPKRPKDWGRRHSRDWTPSLSRSRTPEPRHLTPSWTPPRIMDNTVKPHNLTVILTNDANKKKKEKKRKAEKKTKENERQKKRKRNDRTPPPSKEVFASGDNILVSVSFNKDNETRDVSTKKRREAEEAAKKNRKEKNKKNKRRNRDLTGIKPVAIIDLERSPFKELTPSPKDVIVLSDSDNEEARSLQKGICDSSQQVASPERCVNSYTTGPKTPPEPQVKFTLASKQTQMRAISNPLHEPDDIEPEGDTQEVVDGLHKGPNTPPEPPNSPPSSPDVYDPFEPTKSRSPTPEPMQTTQSNSTLNLDDNRDDSIMETRAGIEIEKSNNSVSQTPDALKSHTPPLADVQPADSQSSIQVTPESSLGKSPERSVNTTVQTQTITASKPVAQTIPFSSVPTSIITSTPVNSSLAPPRINILNTTIITPPHVASSIPQRIVLPNTVKSSPVKISPTKPAIKSTPIKPMPSKTANSKPTRKSNSRNQNGSDTVEANLSFDSPYSPGSSDYEDLFEPPVEAAPKPQAPKPVNKNVKSPNKIQNAFDALFGSSPFNKIKTKQDNKTNKYNKKSQPVSGKGKDAEVNEFCIECTSSGTKQVGVKLDEDNLKILDELPNSAVEMQVKDKFLKKLNRQERVVEEVKLVLKPHYNKKHINKEEYKDILRRAVPKICHNKSGEINPTKIKNLIEAYVKKVRHSKKVTSSSSSVNPQKA</sequence>
<dbReference type="CDD" id="cd15536">
    <property type="entry name" value="PHD_PHRF1"/>
    <property type="match status" value="1"/>
</dbReference>
<evidence type="ECO:0000256" key="3">
    <source>
        <dbReference type="ARBA" id="ARBA00022833"/>
    </source>
</evidence>
<dbReference type="PANTHER" id="PTHR12618:SF20">
    <property type="entry name" value="PHD AND RING FINGER DOMAIN-CONTAINING PROTEIN 1"/>
    <property type="match status" value="1"/>
</dbReference>
<feature type="compositionally biased region" description="Basic and acidic residues" evidence="5">
    <location>
        <begin position="718"/>
        <end position="734"/>
    </location>
</feature>
<comment type="caution">
    <text evidence="8">The sequence shown here is derived from an EMBL/GenBank/DDBJ whole genome shotgun (WGS) entry which is preliminary data.</text>
</comment>
<protein>
    <submittedName>
        <fullName evidence="8">PHD and RING finger domain-containing protein 1</fullName>
    </submittedName>
</protein>
<proteinExistence type="predicted"/>
<dbReference type="InterPro" id="IPR017907">
    <property type="entry name" value="Znf_RING_CS"/>
</dbReference>
<feature type="region of interest" description="Disordered" evidence="5">
    <location>
        <begin position="1747"/>
        <end position="1774"/>
    </location>
</feature>
<dbReference type="SUPFAM" id="SSF57850">
    <property type="entry name" value="RING/U-box"/>
    <property type="match status" value="1"/>
</dbReference>
<feature type="compositionally biased region" description="Acidic residues" evidence="5">
    <location>
        <begin position="704"/>
        <end position="717"/>
    </location>
</feature>
<feature type="compositionally biased region" description="Basic and acidic residues" evidence="5">
    <location>
        <begin position="952"/>
        <end position="964"/>
    </location>
</feature>
<evidence type="ECO:0000313" key="8">
    <source>
        <dbReference type="EMBL" id="RZB40898.1"/>
    </source>
</evidence>
<evidence type="ECO:0000256" key="1">
    <source>
        <dbReference type="ARBA" id="ARBA00022723"/>
    </source>
</evidence>
<dbReference type="InterPro" id="IPR001841">
    <property type="entry name" value="Znf_RING"/>
</dbReference>
<feature type="compositionally biased region" description="Polar residues" evidence="5">
    <location>
        <begin position="746"/>
        <end position="770"/>
    </location>
</feature>
<feature type="compositionally biased region" description="Basic residues" evidence="5">
    <location>
        <begin position="1103"/>
        <end position="1205"/>
    </location>
</feature>
<feature type="compositionally biased region" description="Polar residues" evidence="5">
    <location>
        <begin position="1680"/>
        <end position="1703"/>
    </location>
</feature>
<feature type="compositionally biased region" description="Basic and acidic residues" evidence="5">
    <location>
        <begin position="1027"/>
        <end position="1051"/>
    </location>
</feature>
<dbReference type="CDD" id="cd16635">
    <property type="entry name" value="mRING-HC-C3HC3D_PHRF1"/>
    <property type="match status" value="1"/>
</dbReference>
<dbReference type="InterPro" id="IPR057031">
    <property type="entry name" value="SFR19-like_C"/>
</dbReference>
<feature type="compositionally biased region" description="Low complexity" evidence="5">
    <location>
        <begin position="587"/>
        <end position="597"/>
    </location>
</feature>
<dbReference type="InterPro" id="IPR019786">
    <property type="entry name" value="Zinc_finger_PHD-type_CS"/>
</dbReference>
<evidence type="ECO:0000256" key="2">
    <source>
        <dbReference type="ARBA" id="ARBA00022771"/>
    </source>
</evidence>
<dbReference type="OrthoDB" id="1935339at2759"/>
<feature type="compositionally biased region" description="Basic residues" evidence="5">
    <location>
        <begin position="1333"/>
        <end position="1346"/>
    </location>
</feature>
<feature type="compositionally biased region" description="Polar residues" evidence="5">
    <location>
        <begin position="654"/>
        <end position="665"/>
    </location>
</feature>
<dbReference type="Gene3D" id="3.30.40.10">
    <property type="entry name" value="Zinc/RING finger domain, C3HC4 (zinc finger)"/>
    <property type="match status" value="2"/>
</dbReference>
<dbReference type="Pfam" id="PF23030">
    <property type="entry name" value="SCAF11-like_C"/>
    <property type="match status" value="1"/>
</dbReference>
<feature type="compositionally biased region" description="Basic and acidic residues" evidence="5">
    <location>
        <begin position="1312"/>
        <end position="1332"/>
    </location>
</feature>
<dbReference type="STRING" id="1661398.A0A482VCM4"/>
<dbReference type="InterPro" id="IPR001965">
    <property type="entry name" value="Znf_PHD"/>
</dbReference>
<feature type="domain" description="RING-type" evidence="7">
    <location>
        <begin position="152"/>
        <end position="193"/>
    </location>
</feature>
<feature type="compositionally biased region" description="Low complexity" evidence="5">
    <location>
        <begin position="735"/>
        <end position="745"/>
    </location>
</feature>
<dbReference type="Pfam" id="PF13639">
    <property type="entry name" value="zf-RING_2"/>
    <property type="match status" value="1"/>
</dbReference>
<feature type="compositionally biased region" description="Basic residues" evidence="5">
    <location>
        <begin position="392"/>
        <end position="410"/>
    </location>
</feature>
<dbReference type="InterPro" id="IPR019787">
    <property type="entry name" value="Znf_PHD-finger"/>
</dbReference>
<evidence type="ECO:0000313" key="9">
    <source>
        <dbReference type="Proteomes" id="UP000292052"/>
    </source>
</evidence>
<feature type="compositionally biased region" description="Basic residues" evidence="5">
    <location>
        <begin position="1262"/>
        <end position="1273"/>
    </location>
</feature>
<feature type="region of interest" description="Disordered" evidence="5">
    <location>
        <begin position="1382"/>
        <end position="1574"/>
    </location>
</feature>
<keyword evidence="9" id="KW-1185">Reference proteome</keyword>
<feature type="region of interest" description="Disordered" evidence="5">
    <location>
        <begin position="922"/>
        <end position="1350"/>
    </location>
</feature>
<feature type="compositionally biased region" description="Basic and acidic residues" evidence="5">
    <location>
        <begin position="971"/>
        <end position="1009"/>
    </location>
</feature>
<feature type="compositionally biased region" description="Basic and acidic residues" evidence="5">
    <location>
        <begin position="1059"/>
        <end position="1088"/>
    </location>
</feature>
<feature type="region of interest" description="Disordered" evidence="5">
    <location>
        <begin position="821"/>
        <end position="861"/>
    </location>
</feature>
<feature type="compositionally biased region" description="Polar residues" evidence="5">
    <location>
        <begin position="133"/>
        <end position="147"/>
    </location>
</feature>
<feature type="compositionally biased region" description="Polar residues" evidence="5">
    <location>
        <begin position="821"/>
        <end position="831"/>
    </location>
</feature>
<evidence type="ECO:0000259" key="7">
    <source>
        <dbReference type="PROSITE" id="PS50089"/>
    </source>
</evidence>
<feature type="region of interest" description="Disordered" evidence="5">
    <location>
        <begin position="317"/>
        <end position="374"/>
    </location>
</feature>
<feature type="compositionally biased region" description="Basic residues" evidence="5">
    <location>
        <begin position="359"/>
        <end position="374"/>
    </location>
</feature>
<dbReference type="Pfam" id="PF00628">
    <property type="entry name" value="PHD"/>
    <property type="match status" value="1"/>
</dbReference>
<organism evidence="8 9">
    <name type="scientific">Asbolus verrucosus</name>
    <name type="common">Desert ironclad beetle</name>
    <dbReference type="NCBI Taxonomy" id="1661398"/>
    <lineage>
        <taxon>Eukaryota</taxon>
        <taxon>Metazoa</taxon>
        <taxon>Ecdysozoa</taxon>
        <taxon>Arthropoda</taxon>
        <taxon>Hexapoda</taxon>
        <taxon>Insecta</taxon>
        <taxon>Pterygota</taxon>
        <taxon>Neoptera</taxon>
        <taxon>Endopterygota</taxon>
        <taxon>Coleoptera</taxon>
        <taxon>Polyphaga</taxon>
        <taxon>Cucujiformia</taxon>
        <taxon>Tenebrionidae</taxon>
        <taxon>Pimeliinae</taxon>
        <taxon>Asbolus</taxon>
    </lineage>
</organism>
<feature type="compositionally biased region" description="Acidic residues" evidence="5">
    <location>
        <begin position="1444"/>
        <end position="1454"/>
    </location>
</feature>
<dbReference type="PROSITE" id="PS01359">
    <property type="entry name" value="ZF_PHD_1"/>
    <property type="match status" value="1"/>
</dbReference>
<dbReference type="SMART" id="SM00184">
    <property type="entry name" value="RING"/>
    <property type="match status" value="2"/>
</dbReference>
<dbReference type="PANTHER" id="PTHR12618">
    <property type="entry name" value="PHD AND RING FINGER DOMAIN-CONTAINING PROTEIN 1"/>
    <property type="match status" value="1"/>
</dbReference>
<dbReference type="PROSITE" id="PS50089">
    <property type="entry name" value="ZF_RING_2"/>
    <property type="match status" value="1"/>
</dbReference>
<evidence type="ECO:0000259" key="6">
    <source>
        <dbReference type="PROSITE" id="PS50016"/>
    </source>
</evidence>
<name>A0A482VCM4_ASBVE</name>
<feature type="compositionally biased region" description="Basic and acidic residues" evidence="5">
    <location>
        <begin position="934"/>
        <end position="944"/>
    </location>
</feature>
<evidence type="ECO:0000256" key="4">
    <source>
        <dbReference type="PROSITE-ProRule" id="PRU00175"/>
    </source>
</evidence>
<feature type="compositionally biased region" description="Pro residues" evidence="5">
    <location>
        <begin position="1464"/>
        <end position="1476"/>
    </location>
</feature>
<accession>A0A482VCM4</accession>
<feature type="compositionally biased region" description="Basic and acidic residues" evidence="5">
    <location>
        <begin position="1508"/>
        <end position="1526"/>
    </location>
</feature>
<feature type="region of interest" description="Disordered" evidence="5">
    <location>
        <begin position="1645"/>
        <end position="1732"/>
    </location>
</feature>
<feature type="compositionally biased region" description="Polar residues" evidence="5">
    <location>
        <begin position="340"/>
        <end position="357"/>
    </location>
</feature>
<keyword evidence="2 4" id="KW-0863">Zinc-finger</keyword>
<feature type="compositionally biased region" description="Polar residues" evidence="5">
    <location>
        <begin position="564"/>
        <end position="580"/>
    </location>
</feature>
<dbReference type="EMBL" id="QDEB01114954">
    <property type="protein sequence ID" value="RZB40898.1"/>
    <property type="molecule type" value="Genomic_DNA"/>
</dbReference>
<feature type="compositionally biased region" description="Low complexity" evidence="5">
    <location>
        <begin position="23"/>
        <end position="33"/>
    </location>
</feature>
<evidence type="ECO:0000256" key="5">
    <source>
        <dbReference type="SAM" id="MobiDB-lite"/>
    </source>
</evidence>
<dbReference type="GO" id="GO:0008270">
    <property type="term" value="F:zinc ion binding"/>
    <property type="evidence" value="ECO:0007669"/>
    <property type="project" value="UniProtKB-KW"/>
</dbReference>
<feature type="region of interest" description="Disordered" evidence="5">
    <location>
        <begin position="554"/>
        <end position="790"/>
    </location>
</feature>
<feature type="region of interest" description="Disordered" evidence="5">
    <location>
        <begin position="391"/>
        <end position="410"/>
    </location>
</feature>
<feature type="compositionally biased region" description="Polar residues" evidence="5">
    <location>
        <begin position="598"/>
        <end position="632"/>
    </location>
</feature>
<feature type="compositionally biased region" description="Polar residues" evidence="5">
    <location>
        <begin position="1551"/>
        <end position="1574"/>
    </location>
</feature>
<gene>
    <name evidence="8" type="ORF">BDFB_004526</name>
</gene>
<keyword evidence="3" id="KW-0862">Zinc</keyword>
<feature type="region of interest" description="Disordered" evidence="5">
    <location>
        <begin position="1"/>
        <end position="149"/>
    </location>
</feature>
<dbReference type="PROSITE" id="PS00518">
    <property type="entry name" value="ZF_RING_1"/>
    <property type="match status" value="1"/>
</dbReference>
<feature type="domain" description="PHD-type" evidence="6">
    <location>
        <begin position="230"/>
        <end position="280"/>
    </location>
</feature>
<dbReference type="InterPro" id="IPR047157">
    <property type="entry name" value="PHRF1/Atg35"/>
</dbReference>
<feature type="compositionally biased region" description="Acidic residues" evidence="5">
    <location>
        <begin position="922"/>
        <end position="933"/>
    </location>
</feature>